<sequence length="74" mass="8129">MTSKRNFIAKALSRSPTGGSSFRHLAITAHNLLTQPFEGTNVIPYVIDYAATCVAGEWYHAWHLPSSCGLSQSY</sequence>
<dbReference type="AlphaFoldDB" id="A0A1B7MMZ6"/>
<name>A0A1B7MMZ6_9AGAM</name>
<evidence type="ECO:0000313" key="1">
    <source>
        <dbReference type="EMBL" id="OAX33952.1"/>
    </source>
</evidence>
<gene>
    <name evidence="1" type="ORF">K503DRAFT_480607</name>
</gene>
<dbReference type="EMBL" id="KV448680">
    <property type="protein sequence ID" value="OAX33952.1"/>
    <property type="molecule type" value="Genomic_DNA"/>
</dbReference>
<reference evidence="1 2" key="1">
    <citation type="submission" date="2016-06" db="EMBL/GenBank/DDBJ databases">
        <title>Comparative genomics of the ectomycorrhizal sister species Rhizopogon vinicolor and Rhizopogon vesiculosus (Basidiomycota: Boletales) reveals a divergence of the mating type B locus.</title>
        <authorList>
            <consortium name="DOE Joint Genome Institute"/>
            <person name="Mujic A.B."/>
            <person name="Kuo A."/>
            <person name="Tritt A."/>
            <person name="Lipzen A."/>
            <person name="Chen C."/>
            <person name="Johnson J."/>
            <person name="Sharma A."/>
            <person name="Barry K."/>
            <person name="Grigoriev I.V."/>
            <person name="Spatafora J.W."/>
        </authorList>
    </citation>
    <scope>NUCLEOTIDE SEQUENCE [LARGE SCALE GENOMIC DNA]</scope>
    <source>
        <strain evidence="1 2">AM-OR11-026</strain>
    </source>
</reference>
<protein>
    <submittedName>
        <fullName evidence="1">Uncharacterized protein</fullName>
    </submittedName>
</protein>
<proteinExistence type="predicted"/>
<organism evidence="1 2">
    <name type="scientific">Rhizopogon vinicolor AM-OR11-026</name>
    <dbReference type="NCBI Taxonomy" id="1314800"/>
    <lineage>
        <taxon>Eukaryota</taxon>
        <taxon>Fungi</taxon>
        <taxon>Dikarya</taxon>
        <taxon>Basidiomycota</taxon>
        <taxon>Agaricomycotina</taxon>
        <taxon>Agaricomycetes</taxon>
        <taxon>Agaricomycetidae</taxon>
        <taxon>Boletales</taxon>
        <taxon>Suillineae</taxon>
        <taxon>Rhizopogonaceae</taxon>
        <taxon>Rhizopogon</taxon>
    </lineage>
</organism>
<accession>A0A1B7MMZ6</accession>
<evidence type="ECO:0000313" key="2">
    <source>
        <dbReference type="Proteomes" id="UP000092154"/>
    </source>
</evidence>
<dbReference type="InParanoid" id="A0A1B7MMZ6"/>
<dbReference type="Proteomes" id="UP000092154">
    <property type="component" value="Unassembled WGS sequence"/>
</dbReference>
<keyword evidence="2" id="KW-1185">Reference proteome</keyword>